<feature type="transmembrane region" description="Helical" evidence="1">
    <location>
        <begin position="31"/>
        <end position="52"/>
    </location>
</feature>
<gene>
    <name evidence="3" type="ORF">ACFORJ_03845</name>
</gene>
<organism evidence="3 4">
    <name type="scientific">Corynebacterium hansenii</name>
    <dbReference type="NCBI Taxonomy" id="394964"/>
    <lineage>
        <taxon>Bacteria</taxon>
        <taxon>Bacillati</taxon>
        <taxon>Actinomycetota</taxon>
        <taxon>Actinomycetes</taxon>
        <taxon>Mycobacteriales</taxon>
        <taxon>Corynebacteriaceae</taxon>
        <taxon>Corynebacterium</taxon>
    </lineage>
</organism>
<keyword evidence="1" id="KW-0472">Membrane</keyword>
<dbReference type="RefSeq" id="WP_290290972.1">
    <property type="nucleotide sequence ID" value="NZ_CP047211.1"/>
</dbReference>
<evidence type="ECO:0000256" key="1">
    <source>
        <dbReference type="SAM" id="Phobius"/>
    </source>
</evidence>
<dbReference type="InterPro" id="IPR028087">
    <property type="entry name" value="Tad_N"/>
</dbReference>
<evidence type="ECO:0000313" key="3">
    <source>
        <dbReference type="EMBL" id="MFC3849301.1"/>
    </source>
</evidence>
<sequence length="125" mass="12519">MGKSPRGEGRRGKSFRELCRDERGSTTVTGAFITAMVLALTMVAIQAGAVLVEQRRTETAADLAAVAGAVDKQKGGGGCDAAATVAAENGADLTGCAVAGEDVQVTVSRGERSAVARAGPAEEPG</sequence>
<reference evidence="4" key="1">
    <citation type="journal article" date="2019" name="Int. J. Syst. Evol. Microbiol.">
        <title>The Global Catalogue of Microorganisms (GCM) 10K type strain sequencing project: providing services to taxonomists for standard genome sequencing and annotation.</title>
        <authorList>
            <consortium name="The Broad Institute Genomics Platform"/>
            <consortium name="The Broad Institute Genome Sequencing Center for Infectious Disease"/>
            <person name="Wu L."/>
            <person name="Ma J."/>
        </authorList>
    </citation>
    <scope>NUCLEOTIDE SEQUENCE [LARGE SCALE GENOMIC DNA]</scope>
    <source>
        <strain evidence="4">CCUG 53252</strain>
    </source>
</reference>
<dbReference type="NCBIfam" id="TIGR03816">
    <property type="entry name" value="tadE_like_DECH"/>
    <property type="match status" value="1"/>
</dbReference>
<keyword evidence="4" id="KW-1185">Reference proteome</keyword>
<feature type="domain" description="Putative Flp pilus-assembly TadG-like N-terminal" evidence="2">
    <location>
        <begin position="24"/>
        <end position="71"/>
    </location>
</feature>
<comment type="caution">
    <text evidence="3">The sequence shown here is derived from an EMBL/GenBank/DDBJ whole genome shotgun (WGS) entry which is preliminary data.</text>
</comment>
<dbReference type="EMBL" id="JBHRZN010000001">
    <property type="protein sequence ID" value="MFC3849301.1"/>
    <property type="molecule type" value="Genomic_DNA"/>
</dbReference>
<name>A0ABV7ZPI1_9CORY</name>
<keyword evidence="1" id="KW-1133">Transmembrane helix</keyword>
<dbReference type="InterPro" id="IPR021202">
    <property type="entry name" value="Rv3654c-like"/>
</dbReference>
<evidence type="ECO:0000259" key="2">
    <source>
        <dbReference type="Pfam" id="PF13400"/>
    </source>
</evidence>
<dbReference type="Proteomes" id="UP001595751">
    <property type="component" value="Unassembled WGS sequence"/>
</dbReference>
<evidence type="ECO:0000313" key="4">
    <source>
        <dbReference type="Proteomes" id="UP001595751"/>
    </source>
</evidence>
<keyword evidence="1" id="KW-0812">Transmembrane</keyword>
<accession>A0ABV7ZPI1</accession>
<protein>
    <submittedName>
        <fullName evidence="3">Rv3654c family TadE-like protein</fullName>
    </submittedName>
</protein>
<proteinExistence type="predicted"/>
<dbReference type="Pfam" id="PF13400">
    <property type="entry name" value="Tad"/>
    <property type="match status" value="1"/>
</dbReference>